<sequence>MYSSEAEDLLCLSLLPHYKFVSIHLTNAAHYFHLLCILSILGPCESLMPSKTPSKTLISSNTGNGKHLMILHMDELTMSIKWWLSKRITCSSIISSSKPLKFVMHVDPHEVVSEYQHGHNSVCISSYSSYTKAVFVLDLSHMPVGCSTWLAFWTLSRMGPWLNGREIDIIEGINVNSHNLVSLHTLSDCAMPQYSGPACPYMGESMSDNCDAAFNYNTRCGIAFTKPNLYGYAFNANRYYVLARMVSAIQVWFWPRNAADVPKEILHSGNYTGHLDILEFPKPDAYFTM</sequence>
<dbReference type="GO" id="GO:0016787">
    <property type="term" value="F:hydrolase activity"/>
    <property type="evidence" value="ECO:0007669"/>
    <property type="project" value="UniProtKB-KW"/>
</dbReference>
<dbReference type="Proteomes" id="UP000017559">
    <property type="component" value="Unassembled WGS sequence"/>
</dbReference>
<evidence type="ECO:0000313" key="2">
    <source>
        <dbReference type="Proteomes" id="UP000017559"/>
    </source>
</evidence>
<accession>V2WLJ3</accession>
<dbReference type="Pfam" id="PF26113">
    <property type="entry name" value="GH16_XgeA"/>
    <property type="match status" value="1"/>
</dbReference>
<organism evidence="1 2">
    <name type="scientific">Moniliophthora roreri (strain MCA 2997)</name>
    <name type="common">Cocoa frosty pod rot fungus</name>
    <name type="synonym">Crinipellis roreri</name>
    <dbReference type="NCBI Taxonomy" id="1381753"/>
    <lineage>
        <taxon>Eukaryota</taxon>
        <taxon>Fungi</taxon>
        <taxon>Dikarya</taxon>
        <taxon>Basidiomycota</taxon>
        <taxon>Agaricomycotina</taxon>
        <taxon>Agaricomycetes</taxon>
        <taxon>Agaricomycetidae</taxon>
        <taxon>Agaricales</taxon>
        <taxon>Marasmiineae</taxon>
        <taxon>Marasmiaceae</taxon>
        <taxon>Moniliophthora</taxon>
    </lineage>
</organism>
<keyword evidence="2" id="KW-1185">Reference proteome</keyword>
<keyword evidence="1" id="KW-0378">Hydrolase</keyword>
<reference evidence="1 2" key="1">
    <citation type="journal article" date="2014" name="BMC Genomics">
        <title>Genome and secretome analysis of the hemibiotrophic fungal pathogen, Moniliophthora roreri, which causes frosty pod rot disease of cacao: mechanisms of the biotrophic and necrotrophic phases.</title>
        <authorList>
            <person name="Meinhardt L.W."/>
            <person name="Costa G.G.L."/>
            <person name="Thomazella D.P.T."/>
            <person name="Teixeira P.J.P.L."/>
            <person name="Carazzolle M.F."/>
            <person name="Schuster S.C."/>
            <person name="Carlson J.E."/>
            <person name="Guiltinan M.J."/>
            <person name="Mieczkowski P."/>
            <person name="Farmer A."/>
            <person name="Ramaraj T."/>
            <person name="Crozier J."/>
            <person name="Davis R.E."/>
            <person name="Shao J."/>
            <person name="Melnick R.L."/>
            <person name="Pereira G.A.G."/>
            <person name="Bailey B.A."/>
        </authorList>
    </citation>
    <scope>NUCLEOTIDE SEQUENCE [LARGE SCALE GENOMIC DNA]</scope>
    <source>
        <strain evidence="1 2">MCA 2997</strain>
    </source>
</reference>
<dbReference type="STRING" id="1381753.V2WLJ3"/>
<proteinExistence type="predicted"/>
<dbReference type="InterPro" id="IPR013320">
    <property type="entry name" value="ConA-like_dom_sf"/>
</dbReference>
<evidence type="ECO:0000313" key="1">
    <source>
        <dbReference type="EMBL" id="ESK81085.1"/>
    </source>
</evidence>
<dbReference type="InterPro" id="IPR050546">
    <property type="entry name" value="Glycosyl_Hydrlase_16"/>
</dbReference>
<dbReference type="KEGG" id="mrr:Moror_13374"/>
<dbReference type="GO" id="GO:0009251">
    <property type="term" value="P:glucan catabolic process"/>
    <property type="evidence" value="ECO:0007669"/>
    <property type="project" value="TreeGrafter"/>
</dbReference>
<gene>
    <name evidence="1" type="ORF">Moror_13374</name>
</gene>
<name>V2WLJ3_MONRO</name>
<protein>
    <submittedName>
        <fullName evidence="1">Glycoside hydrolase family 16 protein</fullName>
    </submittedName>
</protein>
<dbReference type="HOGENOM" id="CLU_963413_0_0_1"/>
<comment type="caution">
    <text evidence="1">The sequence shown here is derived from an EMBL/GenBank/DDBJ whole genome shotgun (WGS) entry which is preliminary data.</text>
</comment>
<dbReference type="PANTHER" id="PTHR10963:SF24">
    <property type="entry name" value="GLYCOSIDASE C21B10.07-RELATED"/>
    <property type="match status" value="1"/>
</dbReference>
<dbReference type="EMBL" id="AWSO01002713">
    <property type="protein sequence ID" value="ESK81085.1"/>
    <property type="molecule type" value="Genomic_DNA"/>
</dbReference>
<dbReference type="AlphaFoldDB" id="V2WLJ3"/>
<dbReference type="PANTHER" id="PTHR10963">
    <property type="entry name" value="GLYCOSYL HYDROLASE-RELATED"/>
    <property type="match status" value="1"/>
</dbReference>
<dbReference type="Gene3D" id="2.60.120.200">
    <property type="match status" value="1"/>
</dbReference>
<dbReference type="OrthoDB" id="192832at2759"/>
<dbReference type="SUPFAM" id="SSF49899">
    <property type="entry name" value="Concanavalin A-like lectins/glucanases"/>
    <property type="match status" value="1"/>
</dbReference>